<dbReference type="PROSITE" id="PS51192">
    <property type="entry name" value="HELICASE_ATP_BIND_1"/>
    <property type="match status" value="1"/>
</dbReference>
<dbReference type="GO" id="GO:0036297">
    <property type="term" value="P:interstrand cross-link repair"/>
    <property type="evidence" value="ECO:0007669"/>
    <property type="project" value="TreeGrafter"/>
</dbReference>
<dbReference type="InterPro" id="IPR027417">
    <property type="entry name" value="P-loop_NTPase"/>
</dbReference>
<dbReference type="InterPro" id="IPR014001">
    <property type="entry name" value="Helicase_ATP-bd"/>
</dbReference>
<keyword evidence="2" id="KW-0067">ATP-binding</keyword>
<feature type="domain" description="Helicase ATP-binding" evidence="4">
    <location>
        <begin position="99"/>
        <end position="307"/>
    </location>
</feature>
<dbReference type="PANTHER" id="PTHR47957">
    <property type="entry name" value="ATP-DEPENDENT HELICASE HRQ1"/>
    <property type="match status" value="1"/>
</dbReference>
<accession>A0A1H1FYC4</accession>
<dbReference type="Gene3D" id="3.40.50.300">
    <property type="entry name" value="P-loop containing nucleotide triphosphate hydrolases"/>
    <property type="match status" value="2"/>
</dbReference>
<dbReference type="SMART" id="SM00490">
    <property type="entry name" value="HELICc"/>
    <property type="match status" value="1"/>
</dbReference>
<dbReference type="EMBL" id="FNLC01000002">
    <property type="protein sequence ID" value="SDR05900.1"/>
    <property type="molecule type" value="Genomic_DNA"/>
</dbReference>
<dbReference type="SMART" id="SM00487">
    <property type="entry name" value="DEXDc"/>
    <property type="match status" value="1"/>
</dbReference>
<dbReference type="Proteomes" id="UP000198848">
    <property type="component" value="Unassembled WGS sequence"/>
</dbReference>
<dbReference type="GO" id="GO:0005524">
    <property type="term" value="F:ATP binding"/>
    <property type="evidence" value="ECO:0007669"/>
    <property type="project" value="UniProtKB-KW"/>
</dbReference>
<evidence type="ECO:0008006" key="8">
    <source>
        <dbReference type="Google" id="ProtNLM"/>
    </source>
</evidence>
<dbReference type="SUPFAM" id="SSF52540">
    <property type="entry name" value="P-loop containing nucleoside triphosphate hydrolases"/>
    <property type="match status" value="2"/>
</dbReference>
<evidence type="ECO:0000313" key="6">
    <source>
        <dbReference type="EMBL" id="SDR05900.1"/>
    </source>
</evidence>
<gene>
    <name evidence="6" type="ORF">SAMN04489842_2169</name>
</gene>
<name>A0A1H1FYC4_NATTX</name>
<evidence type="ECO:0000313" key="7">
    <source>
        <dbReference type="Proteomes" id="UP000198848"/>
    </source>
</evidence>
<keyword evidence="7" id="KW-1185">Reference proteome</keyword>
<keyword evidence="3" id="KW-0175">Coiled coil</keyword>
<evidence type="ECO:0000256" key="2">
    <source>
        <dbReference type="ARBA" id="ARBA00022840"/>
    </source>
</evidence>
<organism evidence="6 7">
    <name type="scientific">Natronobacterium texcoconense</name>
    <dbReference type="NCBI Taxonomy" id="1095778"/>
    <lineage>
        <taxon>Archaea</taxon>
        <taxon>Methanobacteriati</taxon>
        <taxon>Methanobacteriota</taxon>
        <taxon>Stenosarchaea group</taxon>
        <taxon>Halobacteria</taxon>
        <taxon>Halobacteriales</taxon>
        <taxon>Natrialbaceae</taxon>
        <taxon>Natronobacterium</taxon>
    </lineage>
</organism>
<evidence type="ECO:0000259" key="4">
    <source>
        <dbReference type="PROSITE" id="PS51192"/>
    </source>
</evidence>
<dbReference type="InterPro" id="IPR011545">
    <property type="entry name" value="DEAD/DEAH_box_helicase_dom"/>
</dbReference>
<sequence>MSSSLNPFDSLDTVQDSYRNYVETFQNVEDETIESWIDSRIQDGKVLWKEPFVELNQRFEYGRPLTEFVEDERLHPGVLSVFDDDDGNPIEPYKHQSQAIDAIEEGNTIVSTGTGSGKSFAFGIPIVSHCLDAKARGEEGVKAVIVYPMNALANSQYEEFAERLDESGLRLGLYTGDTPSNPDSEAEFLQQFGRKEPYDCEVISREEMQDDPPDILMTNYVMLDYILTRHEDKDLFPPEHAGALEYLVLDEIHTYTGHQGADVAALIRRLREHTDAGDSLTCIGTSATVQNEEGREAEEEIAEFSGRIFGSEVPPERVIEETYYPIHFTGGESLPDTVEVTEDDIRRFDGTADEATKLAERLTARSLHREETESAAALGEVLLSHPTVSFLDEQLSAESQQIQPSGDLDTAEELTLVEHYQDEYRPDVSAAEAQRELQAALLAGTVATTEVQGEQQPIFVPKLHSFFSQGSGLVACLTPEAFDEDNPHLSDAGDIECRHCADEYDRSRKAFPLTFCRACGQEYYTVTRSKEGHLTQREVDDLSVDDGETAGYIMRGNWDREEVSLPADWFNDQGQLRDTWEDAVPEPATYCPEHNRLTDGHRESGQLACGCFASQGLEVMWSQAEFLFCGNCGVSHTRLGRAMELSKLFKFGTVGRSTATDVLIGSTMQELPDDQQKTIAFSDNRQDTALQAAHVNNLYQRVKFRRALYNALTGSDRISLSNIGNRTFDVLDEQDVLPDALQTTMFGVPDDEKARFSEYLQFHVLLELQKSQQRGQQSLEDVGLLDVEYENLDQLAELDEQWEDIPELADADPAVRHEYCKGYLDLFRRTGAINHEIFTNFGDFRRNTINTLDDEAMFHKQQYFRFPEGFSDTANTSNTQQIHRFTNRRSRHVKWTTRAFDVDVDRAIEIVEAVRDLLKDPDKLPLLVEDNVYRGRQAYMLNPSFVRLVAHDASDVSVCPKCKTVVTRKNLKMCLNSSCGNVTPEDTDLQDSYFHDLYTKSFDRAVDIFAAEHSGQIEGDIRKELETRFREGDDLNTIVCTPTMELGIDIGDLSNVFMRNVPPNPSNYAQRSGRAGRQDQPSLVTTFCGSGFGRASHDQYFYQRPQRIIAGEISPPTFLLNNRDLIEAHINALVLEVIDFKFYGKIKQILDIESNGDYEIIESYRKDLREAVRSHRGEIIAAVKSSFAREREREDYQEWFTDEFIESQVDGFVDALDDAFEAWRIEYTRLTRELRRLNKKLEAQSGEYLERRERDAIERRLEDMRDGGRRFYSYQYLRSQGFLPNYGFPRSSCTLGFTTMEDDIQRDETRAIREFAPGNSVYYRGERHGIKYARPKTRDSEPVTRHKIVCPACETILMGDDAQEAAGCPTCGESFSGIHTNPSTMALPDMRAQPEENITSDDEERRREGYEISRYYEQRQPHIYELDGDGVSAQVTYEPNARIVTVNSGIRGRDDDELQGFALCTECKRWLTSHHQIEEHVDGKCYANADMEAIREGIELYTDGNHDTVTLTTPLPGDIDNDQAESFFRTLKETLYQGVLVEFDLDEEELATFIKPAPESERAMTIVMHETSEGGAGALHELTNPEKDRFARSIRESLDVLHANDPDGCERACYECLMSFYNQREHPLFDRELVMPWLYGASDMTLVPLTDGGDEDRFGALQQACESELERKVLAAIRDEGYPLPDRAQETIYDGDEPVVQADFYYDDDSRPQPVVVFVDGPDHDKEHVAQQDEEKRQRLLRLGYRYFSIESPTEVAEKLRTI</sequence>
<dbReference type="Pfam" id="PF00271">
    <property type="entry name" value="Helicase_C"/>
    <property type="match status" value="1"/>
</dbReference>
<evidence type="ECO:0000256" key="1">
    <source>
        <dbReference type="ARBA" id="ARBA00022741"/>
    </source>
</evidence>
<dbReference type="Pfam" id="PF09369">
    <property type="entry name" value="MZB"/>
    <property type="match status" value="1"/>
</dbReference>
<evidence type="ECO:0000259" key="5">
    <source>
        <dbReference type="PROSITE" id="PS51194"/>
    </source>
</evidence>
<feature type="domain" description="Helicase C-terminal" evidence="5">
    <location>
        <begin position="940"/>
        <end position="1126"/>
    </location>
</feature>
<protein>
    <recommendedName>
        <fullName evidence="8">DEAD/DEAH box helicase</fullName>
    </recommendedName>
</protein>
<dbReference type="GO" id="GO:0043138">
    <property type="term" value="F:3'-5' DNA helicase activity"/>
    <property type="evidence" value="ECO:0007669"/>
    <property type="project" value="TreeGrafter"/>
</dbReference>
<dbReference type="PANTHER" id="PTHR47957:SF3">
    <property type="entry name" value="ATP-DEPENDENT HELICASE HRQ1"/>
    <property type="match status" value="1"/>
</dbReference>
<dbReference type="Pfam" id="PF00270">
    <property type="entry name" value="DEAD"/>
    <property type="match status" value="1"/>
</dbReference>
<dbReference type="RefSeq" id="WP_090381443.1">
    <property type="nucleotide sequence ID" value="NZ_FNLC01000002.1"/>
</dbReference>
<dbReference type="InterPro" id="IPR001650">
    <property type="entry name" value="Helicase_C-like"/>
</dbReference>
<dbReference type="OrthoDB" id="36796at2157"/>
<dbReference type="GO" id="GO:0006289">
    <property type="term" value="P:nucleotide-excision repair"/>
    <property type="evidence" value="ECO:0007669"/>
    <property type="project" value="TreeGrafter"/>
</dbReference>
<keyword evidence="1" id="KW-0547">Nucleotide-binding</keyword>
<evidence type="ECO:0000256" key="3">
    <source>
        <dbReference type="SAM" id="Coils"/>
    </source>
</evidence>
<feature type="coiled-coil region" evidence="3">
    <location>
        <begin position="1220"/>
        <end position="1247"/>
    </location>
</feature>
<dbReference type="PROSITE" id="PS51194">
    <property type="entry name" value="HELICASE_CTER"/>
    <property type="match status" value="1"/>
</dbReference>
<proteinExistence type="predicted"/>
<dbReference type="GO" id="GO:0003676">
    <property type="term" value="F:nucleic acid binding"/>
    <property type="evidence" value="ECO:0007669"/>
    <property type="project" value="InterPro"/>
</dbReference>
<dbReference type="InterPro" id="IPR018973">
    <property type="entry name" value="MZB"/>
</dbReference>
<reference evidence="7" key="1">
    <citation type="submission" date="2016-10" db="EMBL/GenBank/DDBJ databases">
        <authorList>
            <person name="Varghese N."/>
            <person name="Submissions S."/>
        </authorList>
    </citation>
    <scope>NUCLEOTIDE SEQUENCE [LARGE SCALE GENOMIC DNA]</scope>
    <source>
        <strain evidence="7">DSM 24767</strain>
    </source>
</reference>
<dbReference type="STRING" id="1095778.SAMN04489842_2169"/>